<feature type="domain" description="Heparinase II/III-like C-terminal" evidence="5">
    <location>
        <begin position="517"/>
        <end position="593"/>
    </location>
</feature>
<evidence type="ECO:0000256" key="2">
    <source>
        <dbReference type="ARBA" id="ARBA00022729"/>
    </source>
</evidence>
<reference evidence="7 8" key="2">
    <citation type="submission" date="2014-10" db="EMBL/GenBank/DDBJ databases">
        <title>Comparative genomics of the Paenibacillus odorifer group.</title>
        <authorList>
            <person name="Tsai Y.-C."/>
            <person name="Martin N."/>
            <person name="Korlach J."/>
            <person name="Wiedmann M."/>
        </authorList>
    </citation>
    <scope>NUCLEOTIDE SEQUENCE [LARGE SCALE GENOMIC DNA]</scope>
    <source>
        <strain evidence="7 8">DSM 18334</strain>
    </source>
</reference>
<dbReference type="PANTHER" id="PTHR39210:SF1">
    <property type="entry name" value="HEPARIN-SULFATE LYASE"/>
    <property type="match status" value="1"/>
</dbReference>
<comment type="subcellular location">
    <subcellularLocation>
        <location evidence="1">Periplasm</location>
    </subcellularLocation>
</comment>
<keyword evidence="2" id="KW-0732">Signal</keyword>
<evidence type="ECO:0000259" key="5">
    <source>
        <dbReference type="Pfam" id="PF07940"/>
    </source>
</evidence>
<dbReference type="OrthoDB" id="7335480at2"/>
<organism evidence="7 8">
    <name type="scientific">Paenibacillus wynnii</name>
    <dbReference type="NCBI Taxonomy" id="268407"/>
    <lineage>
        <taxon>Bacteria</taxon>
        <taxon>Bacillati</taxon>
        <taxon>Bacillota</taxon>
        <taxon>Bacilli</taxon>
        <taxon>Bacillales</taxon>
        <taxon>Paenibacillaceae</taxon>
        <taxon>Paenibacillus</taxon>
    </lineage>
</organism>
<keyword evidence="4" id="KW-0456">Lyase</keyword>
<dbReference type="GO" id="GO:0042597">
    <property type="term" value="C:periplasmic space"/>
    <property type="evidence" value="ECO:0007669"/>
    <property type="project" value="UniProtKB-SubCell"/>
</dbReference>
<dbReference type="eggNOG" id="COG5360">
    <property type="taxonomic scope" value="Bacteria"/>
</dbReference>
<dbReference type="PANTHER" id="PTHR39210">
    <property type="entry name" value="HEPARIN-SULFATE LYASE"/>
    <property type="match status" value="1"/>
</dbReference>
<sequence length="694" mass="80689">MISYIKILRTFFFRSNTIVKRIVLKRVLGKTNLNDMLFSYEIKSYKKKMPLLRIESLIDYKIIFNESIDSNLMNFTCNKYLSHHFNILGSGWISSDYKAQVLGIEGVKYLADPVRPFVDIVKARVDKNYSPIDWHRDLKSGYLFDAEKSASKVSSNLPEGVDLKMPWELARMYHLPQMALMGISMHEKRETLIKEFKFQIIDFCESNPIGQGVNWNCTMEVAIRVVNILIAYDLFLQIDNYNVLDEEFKIYISSEIMKHGRFIIRNLELNFVTNKNGNHYLSNLCGLLFVASYYKNKETKKWFKFASVEFLSEFDKQFLEDGGNYECSTVYHRLSAEISAYSMALLIRNGVEIEQRFLKKLNSAAHFAALTKKHDGNIIQIGDNDSGRLIKLDLIGEFLSVKDYEEKYYNLSGYSDLYKDNQVFDENELSVNSLLAIVYAITKYNYLKTFYKEFPLDYKIMIALLNNKTLISDEAFEFTKQQPIISIDDFNLSTLINKQITKIIFPVENLNLKNSTLNYSPDFGLAVFELDNFKLFVRSVADLGIMHNAHLHNDFLHFEVSYGLENYFSDQGSYIYTPLINRRNQFRSVKAHNIPYHGIETNNLKDCFSVKVNITGKIVELTNCSIGMILYFADIVHYRRIELNQNVITILDKSNKPFLYDCKEAEYSSSGYGALLSKRIKNTKLLIEKKINYQ</sequence>
<dbReference type="Gene3D" id="2.70.98.70">
    <property type="match status" value="1"/>
</dbReference>
<evidence type="ECO:0000256" key="3">
    <source>
        <dbReference type="ARBA" id="ARBA00022764"/>
    </source>
</evidence>
<evidence type="ECO:0000256" key="4">
    <source>
        <dbReference type="ARBA" id="ARBA00023239"/>
    </source>
</evidence>
<evidence type="ECO:0000313" key="8">
    <source>
        <dbReference type="Proteomes" id="UP000029734"/>
    </source>
</evidence>
<dbReference type="EMBL" id="JQCR01000003">
    <property type="protein sequence ID" value="KGE18322.1"/>
    <property type="molecule type" value="Genomic_DNA"/>
</dbReference>
<reference evidence="7 8" key="1">
    <citation type="submission" date="2014-08" db="EMBL/GenBank/DDBJ databases">
        <authorList>
            <person name="den Bakker H.C."/>
        </authorList>
    </citation>
    <scope>NUCLEOTIDE SEQUENCE [LARGE SCALE GENOMIC DNA]</scope>
    <source>
        <strain evidence="7 8">DSM 18334</strain>
    </source>
</reference>
<accession>A0A098M9W2</accession>
<dbReference type="Gene3D" id="1.50.10.100">
    <property type="entry name" value="Chondroitin AC/alginate lyase"/>
    <property type="match status" value="1"/>
</dbReference>
<dbReference type="GO" id="GO:0016829">
    <property type="term" value="F:lyase activity"/>
    <property type="evidence" value="ECO:0007669"/>
    <property type="project" value="UniProtKB-KW"/>
</dbReference>
<dbReference type="Pfam" id="PF16889">
    <property type="entry name" value="Hepar_II_III_N"/>
    <property type="match status" value="1"/>
</dbReference>
<name>A0A098M9W2_9BACL</name>
<dbReference type="InterPro" id="IPR008929">
    <property type="entry name" value="Chondroitin_lyas"/>
</dbReference>
<dbReference type="STRING" id="268407.PWYN_27805"/>
<proteinExistence type="predicted"/>
<protein>
    <submittedName>
        <fullName evidence="7">Uncharacterized protein</fullName>
    </submittedName>
</protein>
<dbReference type="SUPFAM" id="SSF48230">
    <property type="entry name" value="Chondroitin AC/alginate lyase"/>
    <property type="match status" value="1"/>
</dbReference>
<evidence type="ECO:0000313" key="7">
    <source>
        <dbReference type="EMBL" id="KGE18322.1"/>
    </source>
</evidence>
<gene>
    <name evidence="7" type="ORF">PWYN_27805</name>
</gene>
<dbReference type="RefSeq" id="WP_036658355.1">
    <property type="nucleotide sequence ID" value="NZ_JQCR01000003.1"/>
</dbReference>
<evidence type="ECO:0000256" key="1">
    <source>
        <dbReference type="ARBA" id="ARBA00004418"/>
    </source>
</evidence>
<keyword evidence="8" id="KW-1185">Reference proteome</keyword>
<keyword evidence="3" id="KW-0574">Periplasm</keyword>
<feature type="domain" description="Heparin-sulfate lyase N-terminal" evidence="6">
    <location>
        <begin position="132"/>
        <end position="368"/>
    </location>
</feature>
<dbReference type="AlphaFoldDB" id="A0A098M9W2"/>
<dbReference type="InterPro" id="IPR012480">
    <property type="entry name" value="Hepar_II_III_C"/>
</dbReference>
<dbReference type="Pfam" id="PF07940">
    <property type="entry name" value="Hepar_II_III_C"/>
    <property type="match status" value="1"/>
</dbReference>
<evidence type="ECO:0000259" key="6">
    <source>
        <dbReference type="Pfam" id="PF16889"/>
    </source>
</evidence>
<comment type="caution">
    <text evidence="7">The sequence shown here is derived from an EMBL/GenBank/DDBJ whole genome shotgun (WGS) entry which is preliminary data.</text>
</comment>
<dbReference type="InterPro" id="IPR031680">
    <property type="entry name" value="Hepar_II_III_N"/>
</dbReference>
<dbReference type="Proteomes" id="UP000029734">
    <property type="component" value="Unassembled WGS sequence"/>
</dbReference>